<proteinExistence type="predicted"/>
<dbReference type="SUPFAM" id="SSF55729">
    <property type="entry name" value="Acyl-CoA N-acyltransferases (Nat)"/>
    <property type="match status" value="1"/>
</dbReference>
<sequence>MTMVEAAELIDNDFLRQFEIKIDDDLAKIEYSLQERKIFLTKLIIPEGIKDEDFQKEFLALVFEQIGERNLSVVPTSPEIAKFVRSNRKYKRMLPVGVRI</sequence>
<dbReference type="Pfam" id="PF14542">
    <property type="entry name" value="Acetyltransf_CG"/>
    <property type="match status" value="1"/>
</dbReference>
<dbReference type="PROSITE" id="PS51729">
    <property type="entry name" value="GNAT_YJDJ"/>
    <property type="match status" value="1"/>
</dbReference>
<reference evidence="3" key="1">
    <citation type="journal article" date="2019" name="Int. J. Syst. Evol. Microbiol.">
        <title>The Global Catalogue of Microorganisms (GCM) 10K type strain sequencing project: providing services to taxonomists for standard genome sequencing and annotation.</title>
        <authorList>
            <consortium name="The Broad Institute Genomics Platform"/>
            <consortium name="The Broad Institute Genome Sequencing Center for Infectious Disease"/>
            <person name="Wu L."/>
            <person name="Ma J."/>
        </authorList>
    </citation>
    <scope>NUCLEOTIDE SEQUENCE [LARGE SCALE GENOMIC DNA]</scope>
    <source>
        <strain evidence="3">JCM 18285</strain>
    </source>
</reference>
<dbReference type="InterPro" id="IPR031165">
    <property type="entry name" value="GNAT_YJDJ"/>
</dbReference>
<evidence type="ECO:0000313" key="3">
    <source>
        <dbReference type="Proteomes" id="UP001501302"/>
    </source>
</evidence>
<name>A0ABP9GHU1_9FLAO</name>
<gene>
    <name evidence="2" type="ORF">GCM10023314_02550</name>
</gene>
<dbReference type="Proteomes" id="UP001501302">
    <property type="component" value="Unassembled WGS sequence"/>
</dbReference>
<evidence type="ECO:0000313" key="2">
    <source>
        <dbReference type="EMBL" id="GAA4933568.1"/>
    </source>
</evidence>
<accession>A0ABP9GHU1</accession>
<protein>
    <recommendedName>
        <fullName evidence="1">N-acetyltransferase domain-containing protein</fullName>
    </recommendedName>
</protein>
<keyword evidence="3" id="KW-1185">Reference proteome</keyword>
<feature type="domain" description="N-acetyltransferase" evidence="1">
    <location>
        <begin position="10"/>
        <end position="95"/>
    </location>
</feature>
<dbReference type="InterPro" id="IPR016181">
    <property type="entry name" value="Acyl_CoA_acyltransferase"/>
</dbReference>
<comment type="caution">
    <text evidence="2">The sequence shown here is derived from an EMBL/GenBank/DDBJ whole genome shotgun (WGS) entry which is preliminary data.</text>
</comment>
<evidence type="ECO:0000259" key="1">
    <source>
        <dbReference type="PROSITE" id="PS51729"/>
    </source>
</evidence>
<dbReference type="Gene3D" id="3.40.630.30">
    <property type="match status" value="1"/>
</dbReference>
<dbReference type="EMBL" id="BAABJJ010000002">
    <property type="protein sequence ID" value="GAA4933568.1"/>
    <property type="molecule type" value="Genomic_DNA"/>
</dbReference>
<organism evidence="2 3">
    <name type="scientific">Algibacter agarivorans</name>
    <dbReference type="NCBI Taxonomy" id="1109741"/>
    <lineage>
        <taxon>Bacteria</taxon>
        <taxon>Pseudomonadati</taxon>
        <taxon>Bacteroidota</taxon>
        <taxon>Flavobacteriia</taxon>
        <taxon>Flavobacteriales</taxon>
        <taxon>Flavobacteriaceae</taxon>
        <taxon>Algibacter</taxon>
    </lineage>
</organism>